<organism evidence="2 3">
    <name type="scientific">Burkholderia anthina</name>
    <dbReference type="NCBI Taxonomy" id="179879"/>
    <lineage>
        <taxon>Bacteria</taxon>
        <taxon>Pseudomonadati</taxon>
        <taxon>Pseudomonadota</taxon>
        <taxon>Betaproteobacteria</taxon>
        <taxon>Burkholderiales</taxon>
        <taxon>Burkholderiaceae</taxon>
        <taxon>Burkholderia</taxon>
        <taxon>Burkholderia cepacia complex</taxon>
    </lineage>
</organism>
<evidence type="ECO:0000313" key="3">
    <source>
        <dbReference type="Proteomes" id="UP000494201"/>
    </source>
</evidence>
<dbReference type="EMBL" id="CABVLY010000028">
    <property type="protein sequence ID" value="VVU52996.1"/>
    <property type="molecule type" value="Genomic_DNA"/>
</dbReference>
<reference evidence="2 3" key="1">
    <citation type="submission" date="2019-09" db="EMBL/GenBank/DDBJ databases">
        <authorList>
            <person name="Depoorter E."/>
        </authorList>
    </citation>
    <scope>NUCLEOTIDE SEQUENCE [LARGE SCALE GENOMIC DNA]</scope>
    <source>
        <strain evidence="2">LMG 20980</strain>
    </source>
</reference>
<evidence type="ECO:0000313" key="2">
    <source>
        <dbReference type="EMBL" id="VVU52996.1"/>
    </source>
</evidence>
<accession>A0A6P2GGV2</accession>
<proteinExistence type="predicted"/>
<sequence length="210" mass="22220">MANGRLRNAMPDGVRHGGGILSCKGFSGAGCDIAAARRTTAVICLPASYLKRAAGFAQERLRQIGRTPSAPAGTESAGGMRRPRVRHLGDRSDRQRRRRAGAAGLTGSCGQGTDSGAATRAADVAGFVRRKRAVAGAPPAGRTERRSRRGHRAVREARASASARSCSRAAGWTASARPRTGTALTNRVAFWCHRTFDLPVENGFDELPSR</sequence>
<name>A0A6P2GGV2_9BURK</name>
<protein>
    <submittedName>
        <fullName evidence="2">Thiazole biosynthesis protein ThiJ</fullName>
    </submittedName>
</protein>
<dbReference type="Proteomes" id="UP000494201">
    <property type="component" value="Unassembled WGS sequence"/>
</dbReference>
<feature type="region of interest" description="Disordered" evidence="1">
    <location>
        <begin position="64"/>
        <end position="116"/>
    </location>
</feature>
<dbReference type="AlphaFoldDB" id="A0A6P2GGV2"/>
<gene>
    <name evidence="2" type="ORF">BAN20980_05734</name>
</gene>
<feature type="region of interest" description="Disordered" evidence="1">
    <location>
        <begin position="133"/>
        <end position="166"/>
    </location>
</feature>
<evidence type="ECO:0000256" key="1">
    <source>
        <dbReference type="SAM" id="MobiDB-lite"/>
    </source>
</evidence>